<evidence type="ECO:0000313" key="1">
    <source>
        <dbReference type="EMBL" id="SDK14205.1"/>
    </source>
</evidence>
<dbReference type="RefSeq" id="WP_066957392.1">
    <property type="nucleotide sequence ID" value="NZ_BCNX01000007.1"/>
</dbReference>
<accession>A0A1G8ZII0</accession>
<protein>
    <submittedName>
        <fullName evidence="1">Uncharacterized protein</fullName>
    </submittedName>
</protein>
<dbReference type="Proteomes" id="UP000326500">
    <property type="component" value="Unassembled WGS sequence"/>
</dbReference>
<dbReference type="EMBL" id="FNFT01000004">
    <property type="protein sequence ID" value="SDK14205.1"/>
    <property type="molecule type" value="Genomic_DNA"/>
</dbReference>
<dbReference type="AlphaFoldDB" id="A0A1G8ZII0"/>
<keyword evidence="2" id="KW-1185">Reference proteome</keyword>
<proteinExistence type="predicted"/>
<evidence type="ECO:0000313" key="2">
    <source>
        <dbReference type="Proteomes" id="UP000326500"/>
    </source>
</evidence>
<dbReference type="STRING" id="2200.GCA_001571405_01386"/>
<gene>
    <name evidence="1" type="ORF">SAMN04488571_104168</name>
</gene>
<name>A0A1G8ZII0_9EURY</name>
<organism evidence="1 2">
    <name type="scientific">Methanoculleus thermophilus</name>
    <dbReference type="NCBI Taxonomy" id="2200"/>
    <lineage>
        <taxon>Archaea</taxon>
        <taxon>Methanobacteriati</taxon>
        <taxon>Methanobacteriota</taxon>
        <taxon>Stenosarchaea group</taxon>
        <taxon>Methanomicrobia</taxon>
        <taxon>Methanomicrobiales</taxon>
        <taxon>Methanomicrobiaceae</taxon>
        <taxon>Methanoculleus</taxon>
    </lineage>
</organism>
<sequence length="130" mass="14314">MAVIEAPVFTDEGLFVGFTSIVFRPEVLIGEIAGPAADGTPYQVMVLQTDGRVIYDTDPAQIGRMMFEDPLYTDHPDLLDTAQRVVSERYGTATYKFAADGGETVQKEITWTTTGLHGTEWRVAVIRAVE</sequence>
<reference evidence="1 2" key="1">
    <citation type="submission" date="2016-10" db="EMBL/GenBank/DDBJ databases">
        <authorList>
            <person name="Varghese N."/>
            <person name="Submissions S."/>
        </authorList>
    </citation>
    <scope>NUCLEOTIDE SEQUENCE [LARGE SCALE GENOMIC DNA]</scope>
    <source>
        <strain evidence="1 2">DSM 2373</strain>
    </source>
</reference>
<dbReference type="OrthoDB" id="106688at2157"/>